<evidence type="ECO:0000313" key="2">
    <source>
        <dbReference type="EMBL" id="KAK3918488.1"/>
    </source>
</evidence>
<name>A0AAE1HCI8_9NEOP</name>
<reference evidence="2" key="1">
    <citation type="submission" date="2021-07" db="EMBL/GenBank/DDBJ databases">
        <authorList>
            <person name="Catto M.A."/>
            <person name="Jacobson A."/>
            <person name="Kennedy G."/>
            <person name="Labadie P."/>
            <person name="Hunt B.G."/>
            <person name="Srinivasan R."/>
        </authorList>
    </citation>
    <scope>NUCLEOTIDE SEQUENCE</scope>
    <source>
        <strain evidence="2">PL_HMW_Pooled</strain>
        <tissue evidence="2">Head</tissue>
    </source>
</reference>
<gene>
    <name evidence="2" type="ORF">KUF71_007748</name>
</gene>
<proteinExistence type="predicted"/>
<keyword evidence="3" id="KW-1185">Reference proteome</keyword>
<dbReference type="Proteomes" id="UP001219518">
    <property type="component" value="Unassembled WGS sequence"/>
</dbReference>
<reference evidence="2" key="2">
    <citation type="journal article" date="2023" name="BMC Genomics">
        <title>Pest status, molecular evolution, and epigenetic factors derived from the genome assembly of Frankliniella fusca, a thysanopteran phytovirus vector.</title>
        <authorList>
            <person name="Catto M.A."/>
            <person name="Labadie P.E."/>
            <person name="Jacobson A.L."/>
            <person name="Kennedy G.G."/>
            <person name="Srinivasan R."/>
            <person name="Hunt B.G."/>
        </authorList>
    </citation>
    <scope>NUCLEOTIDE SEQUENCE</scope>
    <source>
        <strain evidence="2">PL_HMW_Pooled</strain>
    </source>
</reference>
<accession>A0AAE1HCI8</accession>
<feature type="compositionally biased region" description="Basic and acidic residues" evidence="1">
    <location>
        <begin position="1"/>
        <end position="12"/>
    </location>
</feature>
<comment type="caution">
    <text evidence="2">The sequence shown here is derived from an EMBL/GenBank/DDBJ whole genome shotgun (WGS) entry which is preliminary data.</text>
</comment>
<dbReference type="EMBL" id="JAHWGI010000943">
    <property type="protein sequence ID" value="KAK3918488.1"/>
    <property type="molecule type" value="Genomic_DNA"/>
</dbReference>
<protein>
    <submittedName>
        <fullName evidence="2">Protein mom-2</fullName>
    </submittedName>
</protein>
<dbReference type="AlphaFoldDB" id="A0AAE1HCI8"/>
<evidence type="ECO:0000313" key="3">
    <source>
        <dbReference type="Proteomes" id="UP001219518"/>
    </source>
</evidence>
<organism evidence="2 3">
    <name type="scientific">Frankliniella fusca</name>
    <dbReference type="NCBI Taxonomy" id="407009"/>
    <lineage>
        <taxon>Eukaryota</taxon>
        <taxon>Metazoa</taxon>
        <taxon>Ecdysozoa</taxon>
        <taxon>Arthropoda</taxon>
        <taxon>Hexapoda</taxon>
        <taxon>Insecta</taxon>
        <taxon>Pterygota</taxon>
        <taxon>Neoptera</taxon>
        <taxon>Paraneoptera</taxon>
        <taxon>Thysanoptera</taxon>
        <taxon>Terebrantia</taxon>
        <taxon>Thripoidea</taxon>
        <taxon>Thripidae</taxon>
        <taxon>Frankliniella</taxon>
    </lineage>
</organism>
<evidence type="ECO:0000256" key="1">
    <source>
        <dbReference type="SAM" id="MobiDB-lite"/>
    </source>
</evidence>
<feature type="region of interest" description="Disordered" evidence="1">
    <location>
        <begin position="1"/>
        <end position="23"/>
    </location>
</feature>
<sequence>MDKFVRKKAREESTEDNVEVLSDDKEERRINAFEKKISEQGVTEGRVTPSKNQIQPKMKKQASRLERAQSELLASCESCPEGFRQSEIPEYYAVLNEHDLVIKENEDLRSFVKYLTDKISSLHNGDENIAIISDMPKLLQALVQCHKDNNDKKTKRMALQSKNLPLPVLSTVAAHAEKTTNHIVEGEFRFPELVQYLEDRKLGKEIWLSEDGTRIKVQVQYDTRTNQLVGLVPQLDRNGLPKVSSFVADSAENTRQLQAATTRAMANLINIVGI</sequence>